<keyword evidence="3" id="KW-1185">Reference proteome</keyword>
<dbReference type="Pfam" id="PF13095">
    <property type="entry name" value="FTA2"/>
    <property type="match status" value="2"/>
</dbReference>
<dbReference type="EMBL" id="DF977467">
    <property type="protein sequence ID" value="GAP85166.1"/>
    <property type="molecule type" value="Genomic_DNA"/>
</dbReference>
<dbReference type="OrthoDB" id="3432781at2759"/>
<feature type="compositionally biased region" description="Basic and acidic residues" evidence="1">
    <location>
        <begin position="363"/>
        <end position="377"/>
    </location>
</feature>
<gene>
    <name evidence="2" type="ORF">SAMD00023353_2201020</name>
</gene>
<dbReference type="OMA" id="VPCYGYM"/>
<feature type="region of interest" description="Disordered" evidence="1">
    <location>
        <begin position="302"/>
        <end position="377"/>
    </location>
</feature>
<reference evidence="2" key="1">
    <citation type="submission" date="2016-03" db="EMBL/GenBank/DDBJ databases">
        <title>Draft genome sequence of Rosellinia necatrix.</title>
        <authorList>
            <person name="Kanematsu S."/>
        </authorList>
    </citation>
    <scope>NUCLEOTIDE SEQUENCE [LARGE SCALE GENOMIC DNA]</scope>
    <source>
        <strain evidence="2">W97</strain>
    </source>
</reference>
<sequence>MAPDIDDLLFRRVPMPPYEGPKLKAFRHFGKRIEFLRLLSCDPRLEESEYGHGYVFDVRIGKERFALKMFKFYDILEARYEYPAITRMRVSDEMLTFHSDPFFAECRAYGRINQYYEDLEAKIRRRPRGRRPGPGNIEIKPIAVPCYGYMTLSAEYENMLCKRFKVDDWNRSFEEDTGEAPKRPFRALVKKLIRSRVSVSNPRRMLANLKQLRKLGIYARDIYARNYKAGLLVDFSVAWTEPHWSSFAKGAWQLKCARNTELSLFDDMIEDENIKTIVRATQNLDYCEKLRSFDATGTEDFDEIFGPNWRGNHQEDPEENSRENSIEDSREDAREDAREDSREDSKEYLREEPIEYLGEDPTEYLREDSREQAPHPF</sequence>
<evidence type="ECO:0000256" key="1">
    <source>
        <dbReference type="SAM" id="MobiDB-lite"/>
    </source>
</evidence>
<dbReference type="Proteomes" id="UP000054516">
    <property type="component" value="Unassembled WGS sequence"/>
</dbReference>
<evidence type="ECO:0000313" key="2">
    <source>
        <dbReference type="EMBL" id="GAP85166.1"/>
    </source>
</evidence>
<accession>A0A1S7UNZ0</accession>
<dbReference type="InterPro" id="IPR025213">
    <property type="entry name" value="Sim4_Fta2"/>
</dbReference>
<dbReference type="STRING" id="77044.A0A1S7UNZ0"/>
<dbReference type="AlphaFoldDB" id="A0A1S7UNZ0"/>
<evidence type="ECO:0000313" key="3">
    <source>
        <dbReference type="Proteomes" id="UP000054516"/>
    </source>
</evidence>
<feature type="compositionally biased region" description="Basic and acidic residues" evidence="1">
    <location>
        <begin position="312"/>
        <end position="353"/>
    </location>
</feature>
<name>A0A1S7UNZ0_ROSNE</name>
<protein>
    <submittedName>
        <fullName evidence="2">Uncharacterized protein</fullName>
    </submittedName>
</protein>
<organism evidence="2">
    <name type="scientific">Rosellinia necatrix</name>
    <name type="common">White root-rot fungus</name>
    <dbReference type="NCBI Taxonomy" id="77044"/>
    <lineage>
        <taxon>Eukaryota</taxon>
        <taxon>Fungi</taxon>
        <taxon>Dikarya</taxon>
        <taxon>Ascomycota</taxon>
        <taxon>Pezizomycotina</taxon>
        <taxon>Sordariomycetes</taxon>
        <taxon>Xylariomycetidae</taxon>
        <taxon>Xylariales</taxon>
        <taxon>Xylariaceae</taxon>
        <taxon>Rosellinia</taxon>
    </lineage>
</organism>
<proteinExistence type="predicted"/>